<keyword evidence="1" id="KW-1133">Transmembrane helix</keyword>
<reference evidence="2" key="1">
    <citation type="submission" date="2020-11" db="EMBL/GenBank/DDBJ databases">
        <title>Azospira inquinata sp. nov.</title>
        <authorList>
            <person name="Moe W.M."/>
            <person name="Mikes M.C."/>
        </authorList>
    </citation>
    <scope>NUCLEOTIDE SEQUENCE</scope>
    <source>
        <strain evidence="2">Azo-3</strain>
    </source>
</reference>
<evidence type="ECO:0000313" key="3">
    <source>
        <dbReference type="Proteomes" id="UP000683428"/>
    </source>
</evidence>
<dbReference type="EMBL" id="CP064782">
    <property type="protein sequence ID" value="QWT48481.1"/>
    <property type="molecule type" value="Genomic_DNA"/>
</dbReference>
<dbReference type="Proteomes" id="UP000683428">
    <property type="component" value="Chromosome"/>
</dbReference>
<protein>
    <recommendedName>
        <fullName evidence="4">Transmembrane protein</fullName>
    </recommendedName>
</protein>
<dbReference type="RefSeq" id="WP_232368471.1">
    <property type="nucleotide sequence ID" value="NZ_CP064782.1"/>
</dbReference>
<evidence type="ECO:0000313" key="2">
    <source>
        <dbReference type="EMBL" id="QWT48481.1"/>
    </source>
</evidence>
<feature type="transmembrane region" description="Helical" evidence="1">
    <location>
        <begin position="160"/>
        <end position="179"/>
    </location>
</feature>
<name>A0A975XU67_9RHOO</name>
<feature type="transmembrane region" description="Helical" evidence="1">
    <location>
        <begin position="54"/>
        <end position="73"/>
    </location>
</feature>
<dbReference type="AlphaFoldDB" id="A0A975XU67"/>
<feature type="transmembrane region" description="Helical" evidence="1">
    <location>
        <begin position="79"/>
        <end position="101"/>
    </location>
</feature>
<feature type="transmembrane region" description="Helical" evidence="1">
    <location>
        <begin position="7"/>
        <end position="24"/>
    </location>
</feature>
<keyword evidence="3" id="KW-1185">Reference proteome</keyword>
<accession>A0A975XU67</accession>
<organism evidence="2 3">
    <name type="scientific">Azospira inquinata</name>
    <dbReference type="NCBI Taxonomy" id="2785627"/>
    <lineage>
        <taxon>Bacteria</taxon>
        <taxon>Pseudomonadati</taxon>
        <taxon>Pseudomonadota</taxon>
        <taxon>Betaproteobacteria</taxon>
        <taxon>Rhodocyclales</taxon>
        <taxon>Rhodocyclaceae</taxon>
        <taxon>Azospira</taxon>
    </lineage>
</organism>
<dbReference type="KEGG" id="aiq:Azoinq_11535"/>
<sequence>MRDLKELGMLLLGFMPWLLFLFVAGHTLAGLERAIWLCFFASLVFGFDELRRGFILQWGSLFFFGACLVLVNWQQNIWVATHMTLIANSALTAIMWLTLAVKRPFALQYARRDLPRERWNDPKVVASCRFITRVWAGLMSLAVGVAAVHEERLVDWPESVFFDLSLVIIVTGVAFTTLYKRHLHRSQPQASPG</sequence>
<keyword evidence="1" id="KW-0812">Transmembrane</keyword>
<keyword evidence="1" id="KW-0472">Membrane</keyword>
<gene>
    <name evidence="2" type="ORF">Azoinq_11535</name>
</gene>
<proteinExistence type="predicted"/>
<evidence type="ECO:0008006" key="4">
    <source>
        <dbReference type="Google" id="ProtNLM"/>
    </source>
</evidence>
<evidence type="ECO:0000256" key="1">
    <source>
        <dbReference type="SAM" id="Phobius"/>
    </source>
</evidence>